<sequence>MRLTDFWERMDEVLGPGYSHSWARDVVLSPLGCTAAEAIERGTDTKEIWRAVCTVVEVPPRLR</sequence>
<name>A0A6J7LI14_9ZZZZ</name>
<evidence type="ECO:0000313" key="1">
    <source>
        <dbReference type="EMBL" id="CAB4966822.1"/>
    </source>
</evidence>
<gene>
    <name evidence="1" type="ORF">UFOPK3772_02861</name>
</gene>
<dbReference type="InterPro" id="IPR021408">
    <property type="entry name" value="DUF3046"/>
</dbReference>
<protein>
    <submittedName>
        <fullName evidence="1">Unannotated protein</fullName>
    </submittedName>
</protein>
<organism evidence="1">
    <name type="scientific">freshwater metagenome</name>
    <dbReference type="NCBI Taxonomy" id="449393"/>
    <lineage>
        <taxon>unclassified sequences</taxon>
        <taxon>metagenomes</taxon>
        <taxon>ecological metagenomes</taxon>
    </lineage>
</organism>
<proteinExistence type="predicted"/>
<dbReference type="Pfam" id="PF11248">
    <property type="entry name" value="DUF3046"/>
    <property type="match status" value="1"/>
</dbReference>
<dbReference type="EMBL" id="CAFBNE010000129">
    <property type="protein sequence ID" value="CAB4966822.1"/>
    <property type="molecule type" value="Genomic_DNA"/>
</dbReference>
<reference evidence="1" key="1">
    <citation type="submission" date="2020-05" db="EMBL/GenBank/DDBJ databases">
        <authorList>
            <person name="Chiriac C."/>
            <person name="Salcher M."/>
            <person name="Ghai R."/>
            <person name="Kavagutti S V."/>
        </authorList>
    </citation>
    <scope>NUCLEOTIDE SEQUENCE</scope>
</reference>
<dbReference type="AlphaFoldDB" id="A0A6J7LI14"/>
<accession>A0A6J7LI14</accession>